<comment type="catalytic activity">
    <reaction evidence="9 10">
        <text>L-kynurenine + NADPH + O2 + H(+) = 3-hydroxy-L-kynurenine + NADP(+) + H2O</text>
        <dbReference type="Rhea" id="RHEA:20545"/>
        <dbReference type="ChEBI" id="CHEBI:15377"/>
        <dbReference type="ChEBI" id="CHEBI:15378"/>
        <dbReference type="ChEBI" id="CHEBI:15379"/>
        <dbReference type="ChEBI" id="CHEBI:57783"/>
        <dbReference type="ChEBI" id="CHEBI:57959"/>
        <dbReference type="ChEBI" id="CHEBI:58125"/>
        <dbReference type="ChEBI" id="CHEBI:58349"/>
        <dbReference type="EC" id="1.14.13.9"/>
    </reaction>
</comment>
<evidence type="ECO:0000256" key="6">
    <source>
        <dbReference type="ARBA" id="ARBA00023002"/>
    </source>
</evidence>
<dbReference type="InterPro" id="IPR002938">
    <property type="entry name" value="FAD-bd"/>
</dbReference>
<comment type="subcellular location">
    <subcellularLocation>
        <location evidence="10">Mitochondrion outer membrane</location>
    </subcellularLocation>
</comment>
<keyword evidence="5 10" id="KW-0521">NADP</keyword>
<dbReference type="STRING" id="1684307.A0A316UF43"/>
<evidence type="ECO:0000313" key="13">
    <source>
        <dbReference type="Proteomes" id="UP000245942"/>
    </source>
</evidence>
<dbReference type="Proteomes" id="UP000245942">
    <property type="component" value="Unassembled WGS sequence"/>
</dbReference>
<dbReference type="UniPathway" id="UPA00253">
    <property type="reaction ID" value="UER00328"/>
</dbReference>
<evidence type="ECO:0000256" key="10">
    <source>
        <dbReference type="HAMAP-Rule" id="MF_03018"/>
    </source>
</evidence>
<dbReference type="GO" id="GO:0043420">
    <property type="term" value="P:anthranilate metabolic process"/>
    <property type="evidence" value="ECO:0007669"/>
    <property type="project" value="UniProtKB-UniRule"/>
</dbReference>
<evidence type="ECO:0000256" key="3">
    <source>
        <dbReference type="ARBA" id="ARBA00022642"/>
    </source>
</evidence>
<dbReference type="InterPro" id="IPR027545">
    <property type="entry name" value="Kynurenine_monooxygenase"/>
</dbReference>
<dbReference type="GO" id="GO:0004502">
    <property type="term" value="F:kynurenine 3-monooxygenase activity"/>
    <property type="evidence" value="ECO:0007669"/>
    <property type="project" value="UniProtKB-UniRule"/>
</dbReference>
<comment type="cofactor">
    <cofactor evidence="1 10">
        <name>FAD</name>
        <dbReference type="ChEBI" id="CHEBI:57692"/>
    </cofactor>
</comment>
<comment type="pathway">
    <text evidence="10">Cofactor biosynthesis; NAD(+) biosynthesis; quinolinate from L-kynurenine: step 1/3.</text>
</comment>
<dbReference type="Pfam" id="PF01494">
    <property type="entry name" value="FAD_binding_3"/>
    <property type="match status" value="1"/>
</dbReference>
<dbReference type="GO" id="GO:0006569">
    <property type="term" value="P:L-tryptophan catabolic process"/>
    <property type="evidence" value="ECO:0007669"/>
    <property type="project" value="UniProtKB-UniRule"/>
</dbReference>
<dbReference type="OrthoDB" id="10053569at2759"/>
<keyword evidence="10" id="KW-0472">Membrane</keyword>
<proteinExistence type="inferred from homology"/>
<dbReference type="EMBL" id="KZ819321">
    <property type="protein sequence ID" value="PWN23876.1"/>
    <property type="molecule type" value="Genomic_DNA"/>
</dbReference>
<keyword evidence="8 10" id="KW-0496">Mitochondrion</keyword>
<dbReference type="InterPro" id="IPR036188">
    <property type="entry name" value="FAD/NAD-bd_sf"/>
</dbReference>
<keyword evidence="4 10" id="KW-0274">FAD</keyword>
<sequence>MDTHSHAAVVGAGPVGCLTALSLAARGFTVSIYERRPDPRHHQIGSGSRDNASAPRSINLAISARGLKALSSVNVETDRNMADVVLSHAVPMRARMIHTKDEGQGVKQMSQAYGLNGECINSVSRTLLNDLLLDQASAHPAVSLHFNCKLRSVDLQAREKDPQAEGECHLNFESWEGSGPASRYSALVVGCDGINSIVRSTIARLTPVNFQQEYIDSSYLELRIPPKIEDGAATFALDPNHLHIWPRHSFMLIALANLDKSFTSTLFAPQAIIGRLTSRGAILEFFANEFPDALKLMGDEDVVATLLPRQGKGSPLSSVKCYPYHYKGRAVFLGDAAHAMLPFYGQGLNCGFEDVGFLTNLIDKHGVRGDPGQSVGSGKSVQGEKEENAWDRYSPLLAQAFTEYSKERHPDLIAISYLATQNYHEMSSRVVSPLYLIRKSLDGLLMKTLPKGWWISLYSMVTFSPEIGYAEAKKREARQSVIIERVLVASGLAAMTGLGLAGRWLLKNRRDLW</sequence>
<evidence type="ECO:0000256" key="5">
    <source>
        <dbReference type="ARBA" id="ARBA00022857"/>
    </source>
</evidence>
<keyword evidence="6 10" id="KW-0560">Oxidoreductase</keyword>
<name>A0A316UF43_9BASI</name>
<comment type="function">
    <text evidence="10">Catalyzes the hydroxylation of L-kynurenine (L-Kyn) to form 3-hydroxy-L-kynurenine (L-3OHKyn). Required for synthesis of quinolinic acid.</text>
</comment>
<protein>
    <recommendedName>
        <fullName evidence="10">Kynurenine 3-monooxygenase</fullName>
        <ecNumber evidence="10">1.14.13.9</ecNumber>
    </recommendedName>
    <alternativeName>
        <fullName evidence="10">Biosynthesis of nicotinic acid protein 4</fullName>
    </alternativeName>
    <alternativeName>
        <fullName evidence="10">Kynurenine 3-hydroxylase</fullName>
    </alternativeName>
</protein>
<dbReference type="GO" id="GO:0019805">
    <property type="term" value="P:quinolinate biosynthetic process"/>
    <property type="evidence" value="ECO:0007669"/>
    <property type="project" value="UniProtKB-UniRule"/>
</dbReference>
<dbReference type="PANTHER" id="PTHR46028:SF2">
    <property type="entry name" value="KYNURENINE 3-MONOOXYGENASE"/>
    <property type="match status" value="1"/>
</dbReference>
<dbReference type="PANTHER" id="PTHR46028">
    <property type="entry name" value="KYNURENINE 3-MONOOXYGENASE"/>
    <property type="match status" value="1"/>
</dbReference>
<keyword evidence="3 10" id="KW-0662">Pyridine nucleotide biosynthesis</keyword>
<keyword evidence="10" id="KW-1000">Mitochondrion outer membrane</keyword>
<comment type="similarity">
    <text evidence="10">Belongs to the aromatic-ring hydroxylase family. KMO subfamily.</text>
</comment>
<evidence type="ECO:0000256" key="7">
    <source>
        <dbReference type="ARBA" id="ARBA00023033"/>
    </source>
</evidence>
<evidence type="ECO:0000256" key="9">
    <source>
        <dbReference type="ARBA" id="ARBA00047818"/>
    </source>
</evidence>
<evidence type="ECO:0000256" key="8">
    <source>
        <dbReference type="ARBA" id="ARBA00023128"/>
    </source>
</evidence>
<dbReference type="GO" id="GO:0070189">
    <property type="term" value="P:kynurenine metabolic process"/>
    <property type="evidence" value="ECO:0007669"/>
    <property type="project" value="TreeGrafter"/>
</dbReference>
<dbReference type="Gene3D" id="3.50.50.60">
    <property type="entry name" value="FAD/NAD(P)-binding domain"/>
    <property type="match status" value="1"/>
</dbReference>
<accession>A0A316UF43</accession>
<dbReference type="GO" id="GO:0071949">
    <property type="term" value="F:FAD binding"/>
    <property type="evidence" value="ECO:0007669"/>
    <property type="project" value="InterPro"/>
</dbReference>
<dbReference type="PRINTS" id="PR00420">
    <property type="entry name" value="RNGMNOXGNASE"/>
</dbReference>
<evidence type="ECO:0000313" key="12">
    <source>
        <dbReference type="EMBL" id="PWN23876.1"/>
    </source>
</evidence>
<keyword evidence="13" id="KW-1185">Reference proteome</keyword>
<evidence type="ECO:0000256" key="4">
    <source>
        <dbReference type="ARBA" id="ARBA00022827"/>
    </source>
</evidence>
<dbReference type="FunFam" id="3.50.50.60:FF:000129">
    <property type="entry name" value="Kynurenine 3-monooxygenase"/>
    <property type="match status" value="1"/>
</dbReference>
<dbReference type="SUPFAM" id="SSF51905">
    <property type="entry name" value="FAD/NAD(P)-binding domain"/>
    <property type="match status" value="1"/>
</dbReference>
<gene>
    <name evidence="10" type="primary">BNA4</name>
    <name evidence="12" type="ORF">BCV69DRAFT_286018</name>
</gene>
<dbReference type="AlphaFoldDB" id="A0A316UF43"/>
<reference evidence="12 13" key="1">
    <citation type="journal article" date="2018" name="Mol. Biol. Evol.">
        <title>Broad Genomic Sampling Reveals a Smut Pathogenic Ancestry of the Fungal Clade Ustilaginomycotina.</title>
        <authorList>
            <person name="Kijpornyongpan T."/>
            <person name="Mondo S.J."/>
            <person name="Barry K."/>
            <person name="Sandor L."/>
            <person name="Lee J."/>
            <person name="Lipzen A."/>
            <person name="Pangilinan J."/>
            <person name="LaButti K."/>
            <person name="Hainaut M."/>
            <person name="Henrissat B."/>
            <person name="Grigoriev I.V."/>
            <person name="Spatafora J.W."/>
            <person name="Aime M.C."/>
        </authorList>
    </citation>
    <scope>NUCLEOTIDE SEQUENCE [LARGE SCALE GENOMIC DNA]</scope>
    <source>
        <strain evidence="12 13">MCA 4718</strain>
    </source>
</reference>
<evidence type="ECO:0000256" key="2">
    <source>
        <dbReference type="ARBA" id="ARBA00022630"/>
    </source>
</evidence>
<keyword evidence="7 10" id="KW-0503">Monooxygenase</keyword>
<evidence type="ECO:0000259" key="11">
    <source>
        <dbReference type="Pfam" id="PF01494"/>
    </source>
</evidence>
<keyword evidence="2 10" id="KW-0285">Flavoprotein</keyword>
<evidence type="ECO:0000256" key="1">
    <source>
        <dbReference type="ARBA" id="ARBA00001974"/>
    </source>
</evidence>
<feature type="domain" description="FAD-binding" evidence="11">
    <location>
        <begin position="7"/>
        <end position="358"/>
    </location>
</feature>
<dbReference type="EC" id="1.14.13.9" evidence="10"/>
<dbReference type="GO" id="GO:0034354">
    <property type="term" value="P:'de novo' NAD+ biosynthetic process from L-tryptophan"/>
    <property type="evidence" value="ECO:0007669"/>
    <property type="project" value="UniProtKB-UniRule"/>
</dbReference>
<organism evidence="12 13">
    <name type="scientific">Pseudomicrostroma glucosiphilum</name>
    <dbReference type="NCBI Taxonomy" id="1684307"/>
    <lineage>
        <taxon>Eukaryota</taxon>
        <taxon>Fungi</taxon>
        <taxon>Dikarya</taxon>
        <taxon>Basidiomycota</taxon>
        <taxon>Ustilaginomycotina</taxon>
        <taxon>Exobasidiomycetes</taxon>
        <taxon>Microstromatales</taxon>
        <taxon>Microstromatales incertae sedis</taxon>
        <taxon>Pseudomicrostroma</taxon>
    </lineage>
</organism>
<dbReference type="HAMAP" id="MF_01971">
    <property type="entry name" value="Kynurenine_monooxygenase"/>
    <property type="match status" value="1"/>
</dbReference>
<dbReference type="GO" id="GO:0005741">
    <property type="term" value="C:mitochondrial outer membrane"/>
    <property type="evidence" value="ECO:0007669"/>
    <property type="project" value="UniProtKB-SubCell"/>
</dbReference>